<dbReference type="InterPro" id="IPR050616">
    <property type="entry name" value="CPA3_Na-H_Antiporter_A"/>
</dbReference>
<evidence type="ECO:0000313" key="9">
    <source>
        <dbReference type="EMBL" id="QCR09085.1"/>
    </source>
</evidence>
<name>A0A4P8QXW0_9GAMM</name>
<feature type="transmembrane region" description="Helical" evidence="6">
    <location>
        <begin position="34"/>
        <end position="56"/>
    </location>
</feature>
<dbReference type="GO" id="GO:0016020">
    <property type="term" value="C:membrane"/>
    <property type="evidence" value="ECO:0007669"/>
    <property type="project" value="UniProtKB-SubCell"/>
</dbReference>
<dbReference type="Pfam" id="PF00361">
    <property type="entry name" value="Proton_antipo_M"/>
    <property type="match status" value="1"/>
</dbReference>
<dbReference type="KEGG" id="brb:EH207_11435"/>
<evidence type="ECO:0000256" key="5">
    <source>
        <dbReference type="RuleBase" id="RU000320"/>
    </source>
</evidence>
<feature type="transmembrane region" description="Helical" evidence="6">
    <location>
        <begin position="304"/>
        <end position="323"/>
    </location>
</feature>
<dbReference type="Pfam" id="PF00662">
    <property type="entry name" value="Proton_antipo_N"/>
    <property type="match status" value="1"/>
</dbReference>
<organism evidence="9 10">
    <name type="scientific">Brenneria rubrifaciens</name>
    <dbReference type="NCBI Taxonomy" id="55213"/>
    <lineage>
        <taxon>Bacteria</taxon>
        <taxon>Pseudomonadati</taxon>
        <taxon>Pseudomonadota</taxon>
        <taxon>Gammaproteobacteria</taxon>
        <taxon>Enterobacterales</taxon>
        <taxon>Pectobacteriaceae</taxon>
        <taxon>Brenneria</taxon>
    </lineage>
</organism>
<feature type="transmembrane region" description="Helical" evidence="6">
    <location>
        <begin position="335"/>
        <end position="355"/>
    </location>
</feature>
<evidence type="ECO:0000256" key="1">
    <source>
        <dbReference type="ARBA" id="ARBA00004127"/>
    </source>
</evidence>
<dbReference type="Proteomes" id="UP000299580">
    <property type="component" value="Chromosome"/>
</dbReference>
<dbReference type="AlphaFoldDB" id="A0A4P8QXW0"/>
<feature type="transmembrane region" description="Helical" evidence="6">
    <location>
        <begin position="6"/>
        <end position="27"/>
    </location>
</feature>
<dbReference type="NCBIfam" id="NF005097">
    <property type="entry name" value="PRK06525.1"/>
    <property type="match status" value="1"/>
</dbReference>
<keyword evidence="4 6" id="KW-0472">Membrane</keyword>
<feature type="transmembrane region" description="Helical" evidence="6">
    <location>
        <begin position="119"/>
        <end position="138"/>
    </location>
</feature>
<accession>A0A4P8QXW0</accession>
<feature type="domain" description="NADH:quinone oxidoreductase/Mrp antiporter transmembrane" evidence="7">
    <location>
        <begin position="138"/>
        <end position="418"/>
    </location>
</feature>
<feature type="transmembrane region" description="Helical" evidence="6">
    <location>
        <begin position="414"/>
        <end position="439"/>
    </location>
</feature>
<comment type="subcellular location">
    <subcellularLocation>
        <location evidence="1">Endomembrane system</location>
        <topology evidence="1">Multi-pass membrane protein</topology>
    </subcellularLocation>
    <subcellularLocation>
        <location evidence="5">Membrane</location>
        <topology evidence="5">Multi-pass membrane protein</topology>
    </subcellularLocation>
</comment>
<dbReference type="GO" id="GO:0012505">
    <property type="term" value="C:endomembrane system"/>
    <property type="evidence" value="ECO:0007669"/>
    <property type="project" value="UniProtKB-SubCell"/>
</dbReference>
<keyword evidence="10" id="KW-1185">Reference proteome</keyword>
<feature type="transmembrane region" description="Helical" evidence="6">
    <location>
        <begin position="173"/>
        <end position="192"/>
    </location>
</feature>
<keyword evidence="3 6" id="KW-1133">Transmembrane helix</keyword>
<feature type="transmembrane region" description="Helical" evidence="6">
    <location>
        <begin position="84"/>
        <end position="107"/>
    </location>
</feature>
<proteinExistence type="predicted"/>
<protein>
    <submittedName>
        <fullName evidence="9">Hydrogenase 4 subunit D</fullName>
    </submittedName>
</protein>
<dbReference type="EMBL" id="CP034035">
    <property type="protein sequence ID" value="QCR09085.1"/>
    <property type="molecule type" value="Genomic_DNA"/>
</dbReference>
<evidence type="ECO:0000256" key="2">
    <source>
        <dbReference type="ARBA" id="ARBA00022692"/>
    </source>
</evidence>
<reference evidence="9 10" key="1">
    <citation type="submission" date="2018-11" db="EMBL/GenBank/DDBJ databases">
        <title>Genome sequences of Brenneria nigrifluens and Brenneria rubrifaciens.</title>
        <authorList>
            <person name="Poret-Peterson A.T."/>
            <person name="McClean A.E."/>
            <person name="Kluepfel D.A."/>
        </authorList>
    </citation>
    <scope>NUCLEOTIDE SEQUENCE [LARGE SCALE GENOMIC DNA]</scope>
    <source>
        <strain evidence="9 10">6D370</strain>
    </source>
</reference>
<evidence type="ECO:0000256" key="6">
    <source>
        <dbReference type="SAM" id="Phobius"/>
    </source>
</evidence>
<evidence type="ECO:0000256" key="3">
    <source>
        <dbReference type="ARBA" id="ARBA00022989"/>
    </source>
</evidence>
<keyword evidence="2 5" id="KW-0812">Transmembrane</keyword>
<dbReference type="PRINTS" id="PR01434">
    <property type="entry name" value="NADHDHGNASE5"/>
</dbReference>
<dbReference type="PANTHER" id="PTHR43373:SF1">
    <property type="entry name" value="NA(+)_H(+) ANTIPORTER SUBUNIT A"/>
    <property type="match status" value="1"/>
</dbReference>
<evidence type="ECO:0000256" key="4">
    <source>
        <dbReference type="ARBA" id="ARBA00023136"/>
    </source>
</evidence>
<feature type="transmembrane region" description="Helical" evidence="6">
    <location>
        <begin position="212"/>
        <end position="235"/>
    </location>
</feature>
<sequence>METVIIKNVALTTILLPFIGAVLIAVLPQRQSRGLCCLFSLLATLGMGWLAGNYVFSGKIDVVFTLYRYGQAELFGLQLDRLSLLIGFAVVFLGLLVSIYSTGYLTLGNREHPHEGTPRYYAFLLVFIGAMAGLTLSSTLLGQLLFFEITGGCSWALIGYYQQPKSLRSALKALLITHVASIGLYLAAAWLFVSAGTFALSALSQLATDDKIIVFGGILFAAWGKSAQFPLHMWLPDAMDAPTPVSAYLHAASMVKVGVYIFARAILSAEQVPHLIGIVGVVMATITLIYGFIMYLPQKDMKRLLAYSTITQLSYIFFALSLATFGSRMAFNAGVAYIFNHAFAKSLFFLVAGALSYSCGTRMLPKLKGMMRKMPLLGVGFCVAALAITGVPPLNGFFSKFPLFAAGFALSRDYLWLLPLLIITLIESVASFAWFLYWFGRTVPGEPSEDIAAATPVPRAMQGVLIVLIVMSFCSSVIAAVWLS</sequence>
<evidence type="ECO:0000259" key="8">
    <source>
        <dbReference type="Pfam" id="PF00662"/>
    </source>
</evidence>
<evidence type="ECO:0000313" key="10">
    <source>
        <dbReference type="Proteomes" id="UP000299580"/>
    </source>
</evidence>
<dbReference type="InterPro" id="IPR001516">
    <property type="entry name" value="Proton_antipo_N"/>
</dbReference>
<dbReference type="InterPro" id="IPR001750">
    <property type="entry name" value="ND/Mrp_TM"/>
</dbReference>
<feature type="domain" description="NADH-Ubiquinone oxidoreductase (complex I) chain 5 N-terminal" evidence="8">
    <location>
        <begin position="75"/>
        <end position="106"/>
    </location>
</feature>
<dbReference type="PANTHER" id="PTHR43373">
    <property type="entry name" value="NA(+)/H(+) ANTIPORTER SUBUNIT"/>
    <property type="match status" value="1"/>
</dbReference>
<feature type="transmembrane region" description="Helical" evidence="6">
    <location>
        <begin position="376"/>
        <end position="394"/>
    </location>
</feature>
<feature type="transmembrane region" description="Helical" evidence="6">
    <location>
        <begin position="272"/>
        <end position="292"/>
    </location>
</feature>
<feature type="transmembrane region" description="Helical" evidence="6">
    <location>
        <begin position="460"/>
        <end position="483"/>
    </location>
</feature>
<dbReference type="RefSeq" id="WP_137714098.1">
    <property type="nucleotide sequence ID" value="NZ_CP034035.1"/>
</dbReference>
<evidence type="ECO:0000259" key="7">
    <source>
        <dbReference type="Pfam" id="PF00361"/>
    </source>
</evidence>
<gene>
    <name evidence="9" type="ORF">EH207_11435</name>
</gene>
<dbReference type="OrthoDB" id="9768329at2"/>